<dbReference type="EMBL" id="GG672069">
    <property type="protein sequence ID" value="EER17502.1"/>
    <property type="molecule type" value="Genomic_DNA"/>
</dbReference>
<evidence type="ECO:0008006" key="3">
    <source>
        <dbReference type="Google" id="ProtNLM"/>
    </source>
</evidence>
<dbReference type="Proteomes" id="UP000007800">
    <property type="component" value="Unassembled WGS sequence"/>
</dbReference>
<reference evidence="1 2" key="1">
    <citation type="submission" date="2008-07" db="EMBL/GenBank/DDBJ databases">
        <authorList>
            <person name="El-Sayed N."/>
            <person name="Caler E."/>
            <person name="Inman J."/>
            <person name="Amedeo P."/>
            <person name="Hass B."/>
            <person name="Wortman J."/>
        </authorList>
    </citation>
    <scope>NUCLEOTIDE SEQUENCE [LARGE SCALE GENOMIC DNA]</scope>
    <source>
        <strain evidence="2">ATCC 50983 / TXsc</strain>
    </source>
</reference>
<dbReference type="InterPro" id="IPR036397">
    <property type="entry name" value="RNaseH_sf"/>
</dbReference>
<keyword evidence="2" id="KW-1185">Reference proteome</keyword>
<organism evidence="2">
    <name type="scientific">Perkinsus marinus (strain ATCC 50983 / TXsc)</name>
    <dbReference type="NCBI Taxonomy" id="423536"/>
    <lineage>
        <taxon>Eukaryota</taxon>
        <taxon>Sar</taxon>
        <taxon>Alveolata</taxon>
        <taxon>Perkinsozoa</taxon>
        <taxon>Perkinsea</taxon>
        <taxon>Perkinsida</taxon>
        <taxon>Perkinsidae</taxon>
        <taxon>Perkinsus</taxon>
    </lineage>
</organism>
<dbReference type="Gene3D" id="3.30.420.10">
    <property type="entry name" value="Ribonuclease H-like superfamily/Ribonuclease H"/>
    <property type="match status" value="1"/>
</dbReference>
<evidence type="ECO:0000313" key="2">
    <source>
        <dbReference type="Proteomes" id="UP000007800"/>
    </source>
</evidence>
<dbReference type="OrthoDB" id="1936587at2759"/>
<proteinExistence type="predicted"/>
<dbReference type="InParanoid" id="C5KDE3"/>
<dbReference type="RefSeq" id="XP_002785706.1">
    <property type="nucleotide sequence ID" value="XM_002785660.1"/>
</dbReference>
<dbReference type="InterPro" id="IPR012337">
    <property type="entry name" value="RNaseH-like_sf"/>
</dbReference>
<protein>
    <recommendedName>
        <fullName evidence="3">Integrase catalytic domain-containing protein</fullName>
    </recommendedName>
</protein>
<name>C5KDE3_PERM5</name>
<dbReference type="AlphaFoldDB" id="C5KDE3"/>
<gene>
    <name evidence="1" type="ORF">Pmar_PMAR004676</name>
</gene>
<dbReference type="GeneID" id="9062833"/>
<dbReference type="SUPFAM" id="SSF53098">
    <property type="entry name" value="Ribonuclease H-like"/>
    <property type="match status" value="1"/>
</dbReference>
<sequence>MASPARVLGSPDQPNDPHCTCFVVITDSITGYCVVTGAPSMKVMLKLLWDRWVSYFGIPLSLMSDNALDSQIMRHSLAATAIQYLPVPAWSLFSLRKDSNGLAEVRVTRIKQIVLVMELPWDEALWYAKMTVNSAVRASGASAAELVMGGRILAPSAALLGSMTQAKEFGTEMDDTTVEVDPSTTDPVHIKW</sequence>
<evidence type="ECO:0000313" key="1">
    <source>
        <dbReference type="EMBL" id="EER17502.1"/>
    </source>
</evidence>
<accession>C5KDE3</accession>
<dbReference type="GO" id="GO:0003676">
    <property type="term" value="F:nucleic acid binding"/>
    <property type="evidence" value="ECO:0007669"/>
    <property type="project" value="InterPro"/>
</dbReference>